<protein>
    <submittedName>
        <fullName evidence="1">Uncharacterized protein</fullName>
    </submittedName>
</protein>
<keyword evidence="2" id="KW-1185">Reference proteome</keyword>
<accession>A0A9Q1E6Y4</accession>
<evidence type="ECO:0000313" key="1">
    <source>
        <dbReference type="EMBL" id="KAJ8333394.1"/>
    </source>
</evidence>
<evidence type="ECO:0000313" key="2">
    <source>
        <dbReference type="Proteomes" id="UP001152622"/>
    </source>
</evidence>
<sequence length="137" mass="14597">MHLIPTDSATAEKSITISTACPQKCQHTGPGIASATQQPHGPYIISWQRPDKDGLSHSAVDLGAPPHPLGRLFGHLAIVAHVSQPSPFSAAAEQMTSPRCEQMSSAIPRASASATLSVPKRTLHHRNPVHCFTSRIL</sequence>
<gene>
    <name evidence="1" type="ORF">SKAU_G00414020</name>
</gene>
<name>A0A9Q1E6Y4_SYNKA</name>
<dbReference type="EMBL" id="JAINUF010000023">
    <property type="protein sequence ID" value="KAJ8333394.1"/>
    <property type="molecule type" value="Genomic_DNA"/>
</dbReference>
<organism evidence="1 2">
    <name type="scientific">Synaphobranchus kaupii</name>
    <name type="common">Kaup's arrowtooth eel</name>
    <dbReference type="NCBI Taxonomy" id="118154"/>
    <lineage>
        <taxon>Eukaryota</taxon>
        <taxon>Metazoa</taxon>
        <taxon>Chordata</taxon>
        <taxon>Craniata</taxon>
        <taxon>Vertebrata</taxon>
        <taxon>Euteleostomi</taxon>
        <taxon>Actinopterygii</taxon>
        <taxon>Neopterygii</taxon>
        <taxon>Teleostei</taxon>
        <taxon>Anguilliformes</taxon>
        <taxon>Synaphobranchidae</taxon>
        <taxon>Synaphobranchus</taxon>
    </lineage>
</organism>
<dbReference type="Proteomes" id="UP001152622">
    <property type="component" value="Chromosome 23"/>
</dbReference>
<proteinExistence type="predicted"/>
<comment type="caution">
    <text evidence="1">The sequence shown here is derived from an EMBL/GenBank/DDBJ whole genome shotgun (WGS) entry which is preliminary data.</text>
</comment>
<dbReference type="AlphaFoldDB" id="A0A9Q1E6Y4"/>
<reference evidence="1" key="1">
    <citation type="journal article" date="2023" name="Science">
        <title>Genome structures resolve the early diversification of teleost fishes.</title>
        <authorList>
            <person name="Parey E."/>
            <person name="Louis A."/>
            <person name="Montfort J."/>
            <person name="Bouchez O."/>
            <person name="Roques C."/>
            <person name="Iampietro C."/>
            <person name="Lluch J."/>
            <person name="Castinel A."/>
            <person name="Donnadieu C."/>
            <person name="Desvignes T."/>
            <person name="Floi Bucao C."/>
            <person name="Jouanno E."/>
            <person name="Wen M."/>
            <person name="Mejri S."/>
            <person name="Dirks R."/>
            <person name="Jansen H."/>
            <person name="Henkel C."/>
            <person name="Chen W.J."/>
            <person name="Zahm M."/>
            <person name="Cabau C."/>
            <person name="Klopp C."/>
            <person name="Thompson A.W."/>
            <person name="Robinson-Rechavi M."/>
            <person name="Braasch I."/>
            <person name="Lecointre G."/>
            <person name="Bobe J."/>
            <person name="Postlethwait J.H."/>
            <person name="Berthelot C."/>
            <person name="Roest Crollius H."/>
            <person name="Guiguen Y."/>
        </authorList>
    </citation>
    <scope>NUCLEOTIDE SEQUENCE</scope>
    <source>
        <strain evidence="1">WJC10195</strain>
    </source>
</reference>